<dbReference type="InterPro" id="IPR016039">
    <property type="entry name" value="Thiolase-like"/>
</dbReference>
<reference evidence="4" key="1">
    <citation type="submission" date="2021-06" db="EMBL/GenBank/DDBJ databases">
        <title>Comparative genomics, transcriptomics and evolutionary studies reveal genomic signatures of adaptation to plant cell wall in hemibiotrophic fungi.</title>
        <authorList>
            <consortium name="DOE Joint Genome Institute"/>
            <person name="Baroncelli R."/>
            <person name="Diaz J.F."/>
            <person name="Benocci T."/>
            <person name="Peng M."/>
            <person name="Battaglia E."/>
            <person name="Haridas S."/>
            <person name="Andreopoulos W."/>
            <person name="Labutti K."/>
            <person name="Pangilinan J."/>
            <person name="Floch G.L."/>
            <person name="Makela M.R."/>
            <person name="Henrissat B."/>
            <person name="Grigoriev I.V."/>
            <person name="Crouch J.A."/>
            <person name="De Vries R.P."/>
            <person name="Sukno S.A."/>
            <person name="Thon M.R."/>
        </authorList>
    </citation>
    <scope>NUCLEOTIDE SEQUENCE</scope>
    <source>
        <strain evidence="4">CBS 125086</strain>
    </source>
</reference>
<dbReference type="GO" id="GO:0004312">
    <property type="term" value="F:fatty acid synthase activity"/>
    <property type="evidence" value="ECO:0007669"/>
    <property type="project" value="TreeGrafter"/>
</dbReference>
<dbReference type="SUPFAM" id="SSF53901">
    <property type="entry name" value="Thiolase-like"/>
    <property type="match status" value="1"/>
</dbReference>
<keyword evidence="5" id="KW-1185">Reference proteome</keyword>
<evidence type="ECO:0000313" key="5">
    <source>
        <dbReference type="Proteomes" id="UP001230504"/>
    </source>
</evidence>
<dbReference type="CDD" id="cd00833">
    <property type="entry name" value="PKS"/>
    <property type="match status" value="1"/>
</dbReference>
<feature type="non-terminal residue" evidence="4">
    <location>
        <position position="1"/>
    </location>
</feature>
<dbReference type="InterPro" id="IPR020841">
    <property type="entry name" value="PKS_Beta-ketoAc_synthase_dom"/>
</dbReference>
<dbReference type="SMART" id="SM00825">
    <property type="entry name" value="PKS_KS"/>
    <property type="match status" value="1"/>
</dbReference>
<organism evidence="4 5">
    <name type="scientific">Colletotrichum navitas</name>
    <dbReference type="NCBI Taxonomy" id="681940"/>
    <lineage>
        <taxon>Eukaryota</taxon>
        <taxon>Fungi</taxon>
        <taxon>Dikarya</taxon>
        <taxon>Ascomycota</taxon>
        <taxon>Pezizomycotina</taxon>
        <taxon>Sordariomycetes</taxon>
        <taxon>Hypocreomycetidae</taxon>
        <taxon>Glomerellales</taxon>
        <taxon>Glomerellaceae</taxon>
        <taxon>Colletotrichum</taxon>
        <taxon>Colletotrichum graminicola species complex</taxon>
    </lineage>
</organism>
<dbReference type="InterPro" id="IPR050091">
    <property type="entry name" value="PKS_NRPS_Biosynth_Enz"/>
</dbReference>
<name>A0AAD8PKF8_9PEZI</name>
<comment type="caution">
    <text evidence="4">The sequence shown here is derived from an EMBL/GenBank/DDBJ whole genome shotgun (WGS) entry which is preliminary data.</text>
</comment>
<keyword evidence="2" id="KW-0597">Phosphoprotein</keyword>
<dbReference type="PANTHER" id="PTHR43775">
    <property type="entry name" value="FATTY ACID SYNTHASE"/>
    <property type="match status" value="1"/>
</dbReference>
<feature type="domain" description="Ketosynthase family 3 (KS3)" evidence="3">
    <location>
        <begin position="1"/>
        <end position="122"/>
    </location>
</feature>
<dbReference type="InterPro" id="IPR032821">
    <property type="entry name" value="PKS_assoc"/>
</dbReference>
<dbReference type="GO" id="GO:0006633">
    <property type="term" value="P:fatty acid biosynthetic process"/>
    <property type="evidence" value="ECO:0007669"/>
    <property type="project" value="TreeGrafter"/>
</dbReference>
<protein>
    <submittedName>
        <fullName evidence="4">Thiolase-like protein</fullName>
    </submittedName>
</protein>
<evidence type="ECO:0000256" key="1">
    <source>
        <dbReference type="ARBA" id="ARBA00022450"/>
    </source>
</evidence>
<proteinExistence type="predicted"/>
<dbReference type="Pfam" id="PF02801">
    <property type="entry name" value="Ketoacyl-synt_C"/>
    <property type="match status" value="1"/>
</dbReference>
<dbReference type="GeneID" id="85437462"/>
<dbReference type="Proteomes" id="UP001230504">
    <property type="component" value="Unassembled WGS sequence"/>
</dbReference>
<evidence type="ECO:0000256" key="2">
    <source>
        <dbReference type="ARBA" id="ARBA00022553"/>
    </source>
</evidence>
<feature type="non-terminal residue" evidence="4">
    <location>
        <position position="122"/>
    </location>
</feature>
<dbReference type="Gene3D" id="3.40.47.10">
    <property type="match status" value="1"/>
</dbReference>
<evidence type="ECO:0000313" key="4">
    <source>
        <dbReference type="EMBL" id="KAK1569351.1"/>
    </source>
</evidence>
<dbReference type="PANTHER" id="PTHR43775:SF29">
    <property type="entry name" value="ASPERFURANONE POLYKETIDE SYNTHASE AFOG-RELATED"/>
    <property type="match status" value="1"/>
</dbReference>
<dbReference type="InterPro" id="IPR014031">
    <property type="entry name" value="Ketoacyl_synth_C"/>
</dbReference>
<dbReference type="EMBL" id="JAHLJV010000138">
    <property type="protein sequence ID" value="KAK1569351.1"/>
    <property type="molecule type" value="Genomic_DNA"/>
</dbReference>
<dbReference type="Pfam" id="PF16197">
    <property type="entry name" value="KAsynt_C_assoc"/>
    <property type="match status" value="1"/>
</dbReference>
<dbReference type="PROSITE" id="PS52004">
    <property type="entry name" value="KS3_2"/>
    <property type="match status" value="1"/>
</dbReference>
<dbReference type="RefSeq" id="XP_060407604.1">
    <property type="nucleotide sequence ID" value="XM_060553222.1"/>
</dbReference>
<dbReference type="GO" id="GO:0044550">
    <property type="term" value="P:secondary metabolite biosynthetic process"/>
    <property type="evidence" value="ECO:0007669"/>
    <property type="project" value="TreeGrafter"/>
</dbReference>
<sequence>EAHGTGTPTGDPIEVMAIANIIASVSPPGSDPLLLGSVKSAIGHTEAASGLASVIKVVCALEAGVVPPNSNFEELNPKLRLEEWNMQVPTTVRPWPKRGATRRASINNFGFGGANAHVILEE</sequence>
<accession>A0AAD8PKF8</accession>
<keyword evidence="1" id="KW-0596">Phosphopantetheine</keyword>
<gene>
    <name evidence="4" type="ORF">LY79DRAFT_474055</name>
</gene>
<evidence type="ECO:0000259" key="3">
    <source>
        <dbReference type="PROSITE" id="PS52004"/>
    </source>
</evidence>
<dbReference type="AlphaFoldDB" id="A0AAD8PKF8"/>